<proteinExistence type="predicted"/>
<evidence type="ECO:0008006" key="3">
    <source>
        <dbReference type="Google" id="ProtNLM"/>
    </source>
</evidence>
<organism evidence="1 2">
    <name type="scientific">Flavobacterium jejuense</name>
    <dbReference type="NCBI Taxonomy" id="1544455"/>
    <lineage>
        <taxon>Bacteria</taxon>
        <taxon>Pseudomonadati</taxon>
        <taxon>Bacteroidota</taxon>
        <taxon>Flavobacteriia</taxon>
        <taxon>Flavobacteriales</taxon>
        <taxon>Flavobacteriaceae</taxon>
        <taxon>Flavobacterium</taxon>
    </lineage>
</organism>
<comment type="caution">
    <text evidence="1">The sequence shown here is derived from an EMBL/GenBank/DDBJ whole genome shotgun (WGS) entry which is preliminary data.</text>
</comment>
<dbReference type="EMBL" id="VEVQ02000004">
    <property type="protein sequence ID" value="NHN25434.1"/>
    <property type="molecule type" value="Genomic_DNA"/>
</dbReference>
<evidence type="ECO:0000313" key="2">
    <source>
        <dbReference type="Proteomes" id="UP000817854"/>
    </source>
</evidence>
<evidence type="ECO:0000313" key="1">
    <source>
        <dbReference type="EMBL" id="NHN25434.1"/>
    </source>
</evidence>
<protein>
    <recommendedName>
        <fullName evidence="3">RES domain-containing protein</fullName>
    </recommendedName>
</protein>
<sequence>MIRNLEKELSSFDFKNSSIKDIEQLFSDEILGHSRPTVSISPEGLFRARIISEVSQEDLKTAKSIWYPDFKEIKQENHRLNRCSDKGQNFFYSSNSLEAVIKELDPKDNDKVMIGIFHKRFSELKITSQYAGIEVLKNNLMQNSMLRDYKYRSKNDELIEKYISSKFQQRVKDNDEEYVYKSSIAFSNILLKNEEINCIIYPSVASNLNLVNYGIKPEFVDDFLFCDKAFTYEIKRTDDQYKLLPLTYAFIPFDKIDKVSPKESFFNWQEISQLERKMIKMYSR</sequence>
<accession>A0ABX0IUF0</accession>
<reference evidence="1" key="1">
    <citation type="submission" date="2019-05" db="EMBL/GenBank/DDBJ databases">
        <authorList>
            <person name="Lianzixin W."/>
        </authorList>
    </citation>
    <scope>NUCLEOTIDE SEQUENCE</scope>
    <source>
        <strain evidence="1">EC11</strain>
    </source>
</reference>
<dbReference type="RefSeq" id="WP_140961597.1">
    <property type="nucleotide sequence ID" value="NZ_VEVQ02000004.1"/>
</dbReference>
<reference evidence="1" key="2">
    <citation type="submission" date="2020-02" db="EMBL/GenBank/DDBJ databases">
        <title>Flavobacterium profundi sp. nov., isolated from a deep-sea seamount.</title>
        <authorList>
            <person name="Zhang D.-C."/>
        </authorList>
    </citation>
    <scope>NUCLEOTIDE SEQUENCE</scope>
    <source>
        <strain evidence="1">EC11</strain>
    </source>
</reference>
<keyword evidence="2" id="KW-1185">Reference proteome</keyword>
<gene>
    <name evidence="1" type="ORF">FIA58_007075</name>
</gene>
<name>A0ABX0IUF0_9FLAO</name>
<dbReference type="Proteomes" id="UP000817854">
    <property type="component" value="Unassembled WGS sequence"/>
</dbReference>